<organism evidence="1 2">
    <name type="scientific">Luteimonas kalidii</name>
    <dbReference type="NCBI Taxonomy" id="3042025"/>
    <lineage>
        <taxon>Bacteria</taxon>
        <taxon>Pseudomonadati</taxon>
        <taxon>Pseudomonadota</taxon>
        <taxon>Gammaproteobacteria</taxon>
        <taxon>Lysobacterales</taxon>
        <taxon>Lysobacteraceae</taxon>
        <taxon>Luteimonas</taxon>
    </lineage>
</organism>
<evidence type="ECO:0000313" key="1">
    <source>
        <dbReference type="EMBL" id="MDH5832893.1"/>
    </source>
</evidence>
<dbReference type="SUPFAM" id="SSF74650">
    <property type="entry name" value="Galactose mutarotase-like"/>
    <property type="match status" value="1"/>
</dbReference>
<comment type="caution">
    <text evidence="1">The sequence shown here is derived from an EMBL/GenBank/DDBJ whole genome shotgun (WGS) entry which is preliminary data.</text>
</comment>
<dbReference type="Proteomes" id="UP001156873">
    <property type="component" value="Unassembled WGS sequence"/>
</dbReference>
<dbReference type="InterPro" id="IPR011013">
    <property type="entry name" value="Gal_mutarotase_sf_dom"/>
</dbReference>
<protein>
    <submittedName>
        <fullName evidence="1">Aldose epimerase</fullName>
    </submittedName>
</protein>
<dbReference type="Gene3D" id="2.70.98.10">
    <property type="match status" value="1"/>
</dbReference>
<name>A0ABT6JQD0_9GAMM</name>
<dbReference type="InterPro" id="IPR014718">
    <property type="entry name" value="GH-type_carb-bd"/>
</dbReference>
<proteinExistence type="predicted"/>
<dbReference type="EMBL" id="JARXRO010000010">
    <property type="protein sequence ID" value="MDH5832893.1"/>
    <property type="molecule type" value="Genomic_DNA"/>
</dbReference>
<sequence length="281" mass="30524">MAADAADGGIDPGPTSPLAPGPLLTLATGAIELDIAAAAGGRIAQIRCDGVDQLLAHGAHGATTAIAWGCYPMVPWCGRIRHGRFEFEGLARQLPVNLGPHAIHGVGFLMPWQVTGQDAQHVALELGLPRDHRWPFGGIARQRFDISGRQLRLTLSVIAEDQAMPAALGWHPWFLKPDRLEFVPEAMYPRDQEGIAVLPPGPVRPGPWDDCFVNRREVVLHRGGQRLRVWSGCSDWVVYDGTEFATCVEAQTAPPDAFNLQPGQMLRPGETLTAQCLMAWD</sequence>
<evidence type="ECO:0000313" key="2">
    <source>
        <dbReference type="Proteomes" id="UP001156873"/>
    </source>
</evidence>
<dbReference type="Pfam" id="PF01263">
    <property type="entry name" value="Aldose_epim"/>
    <property type="match status" value="1"/>
</dbReference>
<gene>
    <name evidence="1" type="ORF">QFW81_02950</name>
</gene>
<dbReference type="InterPro" id="IPR008183">
    <property type="entry name" value="Aldose_1/G6P_1-epimerase"/>
</dbReference>
<accession>A0ABT6JQD0</accession>
<keyword evidence="2" id="KW-1185">Reference proteome</keyword>
<dbReference type="RefSeq" id="WP_280577074.1">
    <property type="nucleotide sequence ID" value="NZ_JARXRO010000010.1"/>
</dbReference>
<reference evidence="1 2" key="1">
    <citation type="submission" date="2023-04" db="EMBL/GenBank/DDBJ databases">
        <title>Luteimonas sp. M1R5S59.</title>
        <authorList>
            <person name="Sun J.-Q."/>
        </authorList>
    </citation>
    <scope>NUCLEOTIDE SEQUENCE [LARGE SCALE GENOMIC DNA]</scope>
    <source>
        <strain evidence="1 2">M1R5S59</strain>
    </source>
</reference>